<evidence type="ECO:0000256" key="3">
    <source>
        <dbReference type="ARBA" id="ARBA00022475"/>
    </source>
</evidence>
<keyword evidence="4 7" id="KW-0812">Transmembrane</keyword>
<dbReference type="GO" id="GO:0005886">
    <property type="term" value="C:plasma membrane"/>
    <property type="evidence" value="ECO:0007669"/>
    <property type="project" value="UniProtKB-SubCell"/>
</dbReference>
<dbReference type="PANTHER" id="PTHR43744">
    <property type="entry name" value="ABC TRANSPORTER PERMEASE PROTEIN MG189-RELATED-RELATED"/>
    <property type="match status" value="1"/>
</dbReference>
<dbReference type="InterPro" id="IPR000515">
    <property type="entry name" value="MetI-like"/>
</dbReference>
<accession>A0A165RAK7</accession>
<feature type="transmembrane region" description="Helical" evidence="7">
    <location>
        <begin position="92"/>
        <end position="112"/>
    </location>
</feature>
<keyword evidence="6 7" id="KW-0472">Membrane</keyword>
<keyword evidence="5 7" id="KW-1133">Transmembrane helix</keyword>
<keyword evidence="3" id="KW-1003">Cell membrane</keyword>
<protein>
    <submittedName>
        <fullName evidence="9">Sugar ABC transporter permease</fullName>
    </submittedName>
</protein>
<dbReference type="eggNOG" id="COG0395">
    <property type="taxonomic scope" value="Bacteria"/>
</dbReference>
<feature type="transmembrane region" description="Helical" evidence="7">
    <location>
        <begin position="124"/>
        <end position="145"/>
    </location>
</feature>
<evidence type="ECO:0000256" key="1">
    <source>
        <dbReference type="ARBA" id="ARBA00004651"/>
    </source>
</evidence>
<dbReference type="Pfam" id="PF00528">
    <property type="entry name" value="BPD_transp_1"/>
    <property type="match status" value="1"/>
</dbReference>
<dbReference type="PANTHER" id="PTHR43744:SF12">
    <property type="entry name" value="ABC TRANSPORTER PERMEASE PROTEIN MG189-RELATED"/>
    <property type="match status" value="1"/>
</dbReference>
<evidence type="ECO:0000256" key="5">
    <source>
        <dbReference type="ARBA" id="ARBA00022989"/>
    </source>
</evidence>
<dbReference type="EMBL" id="LQRA01000049">
    <property type="protein sequence ID" value="KZE80192.1"/>
    <property type="molecule type" value="Genomic_DNA"/>
</dbReference>
<evidence type="ECO:0000256" key="2">
    <source>
        <dbReference type="ARBA" id="ARBA00022448"/>
    </source>
</evidence>
<keyword evidence="10" id="KW-1185">Reference proteome</keyword>
<proteinExistence type="inferred from homology"/>
<name>A0A165RAK7_9BACL</name>
<comment type="similarity">
    <text evidence="7">Belongs to the binding-protein-dependent transport system permease family.</text>
</comment>
<dbReference type="Proteomes" id="UP000076563">
    <property type="component" value="Unassembled WGS sequence"/>
</dbReference>
<comment type="subcellular location">
    <subcellularLocation>
        <location evidence="1 7">Cell membrane</location>
        <topology evidence="1 7">Multi-pass membrane protein</topology>
    </subcellularLocation>
</comment>
<dbReference type="GO" id="GO:0055085">
    <property type="term" value="P:transmembrane transport"/>
    <property type="evidence" value="ECO:0007669"/>
    <property type="project" value="InterPro"/>
</dbReference>
<dbReference type="OrthoDB" id="9771544at2"/>
<dbReference type="RefSeq" id="WP_063180785.1">
    <property type="nucleotide sequence ID" value="NZ_LQRA01000049.1"/>
</dbReference>
<dbReference type="AlphaFoldDB" id="A0A165RAK7"/>
<dbReference type="Gene3D" id="1.10.3720.10">
    <property type="entry name" value="MetI-like"/>
    <property type="match status" value="1"/>
</dbReference>
<feature type="transmembrane region" description="Helical" evidence="7">
    <location>
        <begin position="256"/>
        <end position="279"/>
    </location>
</feature>
<dbReference type="InterPro" id="IPR035906">
    <property type="entry name" value="MetI-like_sf"/>
</dbReference>
<feature type="transmembrane region" description="Helical" evidence="7">
    <location>
        <begin position="157"/>
        <end position="175"/>
    </location>
</feature>
<evidence type="ECO:0000256" key="6">
    <source>
        <dbReference type="ARBA" id="ARBA00023136"/>
    </source>
</evidence>
<evidence type="ECO:0000256" key="7">
    <source>
        <dbReference type="RuleBase" id="RU363032"/>
    </source>
</evidence>
<sequence>MAQTMIARSGSGTGVRRKPGVRYVRKTVLPHIGLALAGLLFLAPFAWLFITSIKSEQEIFAVPTVWWPDKIQWLNYVQAVQTIPFIQYTLNTVFVCVLSAVGQLFASPLVAYGFSRIAFRGRDVLFFVMMGTMILPFQVTMVPIYVMFNQMNMLDSYWPLILPNFFGAAYYIFLLRQFFMNIPYELTESAKIDGASEFRIYWQIILPLSRPALYTVALLTFLHAWGDFLGPLIYLNDPEKWTLSVGLRSFIGEYKVSWGLLMAASTLFTVPIIALYFFVQKQFIQGITLTGFK</sequence>
<feature type="transmembrane region" description="Helical" evidence="7">
    <location>
        <begin position="28"/>
        <end position="50"/>
    </location>
</feature>
<evidence type="ECO:0000256" key="4">
    <source>
        <dbReference type="ARBA" id="ARBA00022692"/>
    </source>
</evidence>
<evidence type="ECO:0000313" key="10">
    <source>
        <dbReference type="Proteomes" id="UP000076563"/>
    </source>
</evidence>
<gene>
    <name evidence="9" type="ORF">AV654_14495</name>
</gene>
<dbReference type="SUPFAM" id="SSF161098">
    <property type="entry name" value="MetI-like"/>
    <property type="match status" value="1"/>
</dbReference>
<feature type="domain" description="ABC transmembrane type-1" evidence="8">
    <location>
        <begin position="89"/>
        <end position="279"/>
    </location>
</feature>
<evidence type="ECO:0000259" key="8">
    <source>
        <dbReference type="PROSITE" id="PS50928"/>
    </source>
</evidence>
<keyword evidence="2 7" id="KW-0813">Transport</keyword>
<reference evidence="10" key="1">
    <citation type="submission" date="2016-01" db="EMBL/GenBank/DDBJ databases">
        <title>Draft genome of Chromobacterium sp. F49.</title>
        <authorList>
            <person name="Hong K.W."/>
        </authorList>
    </citation>
    <scope>NUCLEOTIDE SEQUENCE [LARGE SCALE GENOMIC DNA]</scope>
    <source>
        <strain evidence="10">M63</strain>
    </source>
</reference>
<dbReference type="PROSITE" id="PS50928">
    <property type="entry name" value="ABC_TM1"/>
    <property type="match status" value="1"/>
</dbReference>
<evidence type="ECO:0000313" key="9">
    <source>
        <dbReference type="EMBL" id="KZE80192.1"/>
    </source>
</evidence>
<dbReference type="STRING" id="1007103.GCA_000213315_04816"/>
<comment type="caution">
    <text evidence="9">The sequence shown here is derived from an EMBL/GenBank/DDBJ whole genome shotgun (WGS) entry which is preliminary data.</text>
</comment>
<organism evidence="9 10">
    <name type="scientific">Paenibacillus elgii</name>
    <dbReference type="NCBI Taxonomy" id="189691"/>
    <lineage>
        <taxon>Bacteria</taxon>
        <taxon>Bacillati</taxon>
        <taxon>Bacillota</taxon>
        <taxon>Bacilli</taxon>
        <taxon>Bacillales</taxon>
        <taxon>Paenibacillaceae</taxon>
        <taxon>Paenibacillus</taxon>
    </lineage>
</organism>
<dbReference type="CDD" id="cd06261">
    <property type="entry name" value="TM_PBP2"/>
    <property type="match status" value="1"/>
</dbReference>